<feature type="domain" description="RDD" evidence="7">
    <location>
        <begin position="23"/>
        <end position="186"/>
    </location>
</feature>
<evidence type="ECO:0000313" key="9">
    <source>
        <dbReference type="EMBL" id="RGD86197.1"/>
    </source>
</evidence>
<dbReference type="RefSeq" id="WP_003535393.1">
    <property type="nucleotide sequence ID" value="NZ_CAACVM010000021.1"/>
</dbReference>
<sequence length="193" mass="22138">MSKKRDNKRKIEIKGYDIAKLRFQRFLAMVIDWYISNMIVAIPVTFFLRGKDYIQPYSFQLETYGYKIGMIYGLFVVVVGICYYFAVPTYIWKGQTLGKKICKLQVVKTDGQKVDTKTMFLREIIGAVVIEGGIVVSATYIRKLIGLLITAEIIPILKYGAYAITLASIIYAYFNPLSQSFHDKLARTVVIRK</sequence>
<evidence type="ECO:0000256" key="2">
    <source>
        <dbReference type="ARBA" id="ARBA00022475"/>
    </source>
</evidence>
<dbReference type="EMBL" id="JAQLKE010000022">
    <property type="protein sequence ID" value="MDB7084657.1"/>
    <property type="molecule type" value="Genomic_DNA"/>
</dbReference>
<feature type="transmembrane region" description="Helical" evidence="6">
    <location>
        <begin position="120"/>
        <end position="141"/>
    </location>
</feature>
<protein>
    <submittedName>
        <fullName evidence="9">RDD family protein</fullName>
    </submittedName>
</protein>
<dbReference type="PANTHER" id="PTHR36115:SF9">
    <property type="entry name" value="LMO1584 PROTEIN"/>
    <property type="match status" value="1"/>
</dbReference>
<reference evidence="9 10" key="1">
    <citation type="submission" date="2018-08" db="EMBL/GenBank/DDBJ databases">
        <title>A genome reference for cultivated species of the human gut microbiota.</title>
        <authorList>
            <person name="Zou Y."/>
            <person name="Xue W."/>
            <person name="Luo G."/>
        </authorList>
    </citation>
    <scope>NUCLEOTIDE SEQUENCE [LARGE SCALE GENOMIC DNA]</scope>
    <source>
        <strain evidence="9 10">OM06-4</strain>
    </source>
</reference>
<keyword evidence="3 6" id="KW-0812">Transmembrane</keyword>
<dbReference type="EMBL" id="QUSL01000007">
    <property type="protein sequence ID" value="RGD86197.1"/>
    <property type="molecule type" value="Genomic_DNA"/>
</dbReference>
<accession>A0A3E3EE66</accession>
<evidence type="ECO:0000313" key="10">
    <source>
        <dbReference type="Proteomes" id="UP000261032"/>
    </source>
</evidence>
<evidence type="ECO:0000256" key="6">
    <source>
        <dbReference type="SAM" id="Phobius"/>
    </source>
</evidence>
<comment type="caution">
    <text evidence="9">The sequence shown here is derived from an EMBL/GenBank/DDBJ whole genome shotgun (WGS) entry which is preliminary data.</text>
</comment>
<dbReference type="Pfam" id="PF06271">
    <property type="entry name" value="RDD"/>
    <property type="match status" value="1"/>
</dbReference>
<evidence type="ECO:0000256" key="1">
    <source>
        <dbReference type="ARBA" id="ARBA00004651"/>
    </source>
</evidence>
<proteinExistence type="predicted"/>
<evidence type="ECO:0000313" key="8">
    <source>
        <dbReference type="EMBL" id="MDB7084657.1"/>
    </source>
</evidence>
<organism evidence="9 10">
    <name type="scientific">Thomasclavelia ramosa</name>
    <dbReference type="NCBI Taxonomy" id="1547"/>
    <lineage>
        <taxon>Bacteria</taxon>
        <taxon>Bacillati</taxon>
        <taxon>Bacillota</taxon>
        <taxon>Erysipelotrichia</taxon>
        <taxon>Erysipelotrichales</taxon>
        <taxon>Coprobacillaceae</taxon>
        <taxon>Thomasclavelia</taxon>
    </lineage>
</organism>
<dbReference type="InterPro" id="IPR010432">
    <property type="entry name" value="RDD"/>
</dbReference>
<dbReference type="Proteomes" id="UP001211987">
    <property type="component" value="Unassembled WGS sequence"/>
</dbReference>
<gene>
    <name evidence="9" type="ORF">DXB93_06115</name>
    <name evidence="8" type="ORF">PM738_12655</name>
</gene>
<dbReference type="Proteomes" id="UP000261032">
    <property type="component" value="Unassembled WGS sequence"/>
</dbReference>
<evidence type="ECO:0000256" key="3">
    <source>
        <dbReference type="ARBA" id="ARBA00022692"/>
    </source>
</evidence>
<dbReference type="GO" id="GO:0005886">
    <property type="term" value="C:plasma membrane"/>
    <property type="evidence" value="ECO:0007669"/>
    <property type="project" value="UniProtKB-SubCell"/>
</dbReference>
<keyword evidence="2" id="KW-1003">Cell membrane</keyword>
<keyword evidence="4 6" id="KW-1133">Transmembrane helix</keyword>
<keyword evidence="5 6" id="KW-0472">Membrane</keyword>
<feature type="transmembrane region" description="Helical" evidence="6">
    <location>
        <begin position="68"/>
        <end position="91"/>
    </location>
</feature>
<dbReference type="InterPro" id="IPR051791">
    <property type="entry name" value="Pra-immunoreactive"/>
</dbReference>
<evidence type="ECO:0000256" key="5">
    <source>
        <dbReference type="ARBA" id="ARBA00023136"/>
    </source>
</evidence>
<dbReference type="PANTHER" id="PTHR36115">
    <property type="entry name" value="PROLINE-RICH ANTIGEN HOMOLOG-RELATED"/>
    <property type="match status" value="1"/>
</dbReference>
<evidence type="ECO:0000259" key="7">
    <source>
        <dbReference type="Pfam" id="PF06271"/>
    </source>
</evidence>
<feature type="transmembrane region" description="Helical" evidence="6">
    <location>
        <begin position="153"/>
        <end position="174"/>
    </location>
</feature>
<comment type="subcellular location">
    <subcellularLocation>
        <location evidence="1">Cell membrane</location>
        <topology evidence="1">Multi-pass membrane protein</topology>
    </subcellularLocation>
</comment>
<evidence type="ECO:0000256" key="4">
    <source>
        <dbReference type="ARBA" id="ARBA00022989"/>
    </source>
</evidence>
<name>A0A3E3EE66_9FIRM</name>
<feature type="transmembrane region" description="Helical" evidence="6">
    <location>
        <begin position="26"/>
        <end position="48"/>
    </location>
</feature>
<dbReference type="AlphaFoldDB" id="A0A3E3EE66"/>
<reference evidence="8" key="2">
    <citation type="submission" date="2023-01" db="EMBL/GenBank/DDBJ databases">
        <title>Human gut microbiome strain richness.</title>
        <authorList>
            <person name="Chen-Liaw A."/>
        </authorList>
    </citation>
    <scope>NUCLEOTIDE SEQUENCE</scope>
    <source>
        <strain evidence="8">1001217st2_G6_1001217B_191108</strain>
    </source>
</reference>